<protein>
    <submittedName>
        <fullName evidence="2">S-adenosyl-l-methionine-dependent methyltransferase</fullName>
    </submittedName>
</protein>
<dbReference type="GO" id="GO:0032259">
    <property type="term" value="P:methylation"/>
    <property type="evidence" value="ECO:0007669"/>
    <property type="project" value="UniProtKB-KW"/>
</dbReference>
<organism evidence="2 3">
    <name type="scientific">Desulfoluna butyratoxydans</name>
    <dbReference type="NCBI Taxonomy" id="231438"/>
    <lineage>
        <taxon>Bacteria</taxon>
        <taxon>Pseudomonadati</taxon>
        <taxon>Thermodesulfobacteriota</taxon>
        <taxon>Desulfobacteria</taxon>
        <taxon>Desulfobacterales</taxon>
        <taxon>Desulfolunaceae</taxon>
        <taxon>Desulfoluna</taxon>
    </lineage>
</organism>
<dbReference type="SUPFAM" id="SSF53335">
    <property type="entry name" value="S-adenosyl-L-methionine-dependent methyltransferases"/>
    <property type="match status" value="1"/>
</dbReference>
<dbReference type="GO" id="GO:0008168">
    <property type="term" value="F:methyltransferase activity"/>
    <property type="evidence" value="ECO:0007669"/>
    <property type="project" value="UniProtKB-KW"/>
</dbReference>
<keyword evidence="2" id="KW-0489">Methyltransferase</keyword>
<sequence>MSNSLLYKKTIKNGFSPSHVAEVGVWHPDTSNILRYIESGIKATLVEPDPDSINLIKKTFTLGNVTLHEVAVCDFDGEVELCKRESSTFVSFLPDSPAITNDNCIVQETEKFTVKAVRFNSIDDGSIDLLSVDTEGSEWFIIKNLISRPAIVSIETHGGIYTNPYIDQLTHWFKTNNYSLWYLDDCDSVYVNNGKVTVTLLDRMKLVCSKVRLKMKFTRKVVSKKIKRSVFANGGCQPGATIDSDSNPSEG</sequence>
<dbReference type="EMBL" id="CAADHO010000004">
    <property type="protein sequence ID" value="VFQ45003.1"/>
    <property type="molecule type" value="Genomic_DNA"/>
</dbReference>
<keyword evidence="3" id="KW-1185">Reference proteome</keyword>
<proteinExistence type="predicted"/>
<gene>
    <name evidence="2" type="ORF">MSL71_26600</name>
</gene>
<dbReference type="Pfam" id="PF05050">
    <property type="entry name" value="Methyltransf_21"/>
    <property type="match status" value="1"/>
</dbReference>
<accession>A0A4U8YUI3</accession>
<dbReference type="Proteomes" id="UP000507962">
    <property type="component" value="Unassembled WGS sequence"/>
</dbReference>
<evidence type="ECO:0000313" key="2">
    <source>
        <dbReference type="EMBL" id="VFQ45003.1"/>
    </source>
</evidence>
<feature type="domain" description="Methyltransferase FkbM" evidence="1">
    <location>
        <begin position="29"/>
        <end position="179"/>
    </location>
</feature>
<dbReference type="Gene3D" id="3.40.50.150">
    <property type="entry name" value="Vaccinia Virus protein VP39"/>
    <property type="match status" value="1"/>
</dbReference>
<reference evidence="2 3" key="1">
    <citation type="submission" date="2019-03" db="EMBL/GenBank/DDBJ databases">
        <authorList>
            <person name="Nijsse B."/>
        </authorList>
    </citation>
    <scope>NUCLEOTIDE SEQUENCE [LARGE SCALE GENOMIC DNA]</scope>
    <source>
        <strain evidence="2">Desulfoluna butyratoxydans MSL71</strain>
    </source>
</reference>
<dbReference type="AlphaFoldDB" id="A0A4U8YUI3"/>
<dbReference type="InterPro" id="IPR029063">
    <property type="entry name" value="SAM-dependent_MTases_sf"/>
</dbReference>
<dbReference type="RefSeq" id="WP_180141084.1">
    <property type="nucleotide sequence ID" value="NZ_CAADHO010000004.1"/>
</dbReference>
<evidence type="ECO:0000259" key="1">
    <source>
        <dbReference type="Pfam" id="PF05050"/>
    </source>
</evidence>
<dbReference type="InterPro" id="IPR006342">
    <property type="entry name" value="FkbM_mtfrase"/>
</dbReference>
<keyword evidence="2" id="KW-0808">Transferase</keyword>
<name>A0A4U8YUI3_9BACT</name>
<evidence type="ECO:0000313" key="3">
    <source>
        <dbReference type="Proteomes" id="UP000507962"/>
    </source>
</evidence>